<keyword evidence="11" id="KW-0863">Zinc-finger</keyword>
<dbReference type="GO" id="GO:0005524">
    <property type="term" value="F:ATP binding"/>
    <property type="evidence" value="ECO:0007669"/>
    <property type="project" value="UniProtKB-KW"/>
</dbReference>
<dbReference type="InterPro" id="IPR046436">
    <property type="entry name" value="NIV_EXON"/>
</dbReference>
<dbReference type="PROSITE" id="PS51958">
    <property type="entry name" value="NENDOU"/>
    <property type="match status" value="1"/>
</dbReference>
<evidence type="ECO:0000313" key="31">
    <source>
        <dbReference type="EMBL" id="QFU19721.1"/>
    </source>
</evidence>
<dbReference type="SUPFAM" id="SSF142877">
    <property type="entry name" value="EndoU-like"/>
    <property type="match status" value="1"/>
</dbReference>
<dbReference type="GO" id="GO:0004519">
    <property type="term" value="F:endonuclease activity"/>
    <property type="evidence" value="ECO:0007669"/>
    <property type="project" value="UniProtKB-UniRule"/>
</dbReference>
<feature type="active site" evidence="23">
    <location>
        <position position="1393"/>
    </location>
</feature>
<evidence type="ECO:0000256" key="8">
    <source>
        <dbReference type="ARBA" id="ARBA00022723"/>
    </source>
</evidence>
<keyword evidence="13" id="KW-0347">Helicase</keyword>
<evidence type="ECO:0000256" key="7">
    <source>
        <dbReference type="ARBA" id="ARBA00022722"/>
    </source>
</evidence>
<feature type="active site" evidence="23">
    <location>
        <position position="1578"/>
    </location>
</feature>
<dbReference type="Pfam" id="PF01443">
    <property type="entry name" value="Viral_helicase1"/>
    <property type="match status" value="1"/>
</dbReference>
<keyword evidence="24" id="KW-0255">Endonuclease</keyword>
<keyword evidence="15" id="KW-0067">ATP-binding</keyword>
<dbReference type="GO" id="GO:0008270">
    <property type="term" value="F:zinc ion binding"/>
    <property type="evidence" value="ECO:0007669"/>
    <property type="project" value="UniProtKB-KW"/>
</dbReference>
<evidence type="ECO:0000256" key="16">
    <source>
        <dbReference type="ARBA" id="ARBA00022870"/>
    </source>
</evidence>
<keyword evidence="10" id="KW-0688">Ribosomal frameshifting</keyword>
<evidence type="ECO:0000256" key="3">
    <source>
        <dbReference type="ARBA" id="ARBA00022484"/>
    </source>
</evidence>
<dbReference type="Gene3D" id="3.40.50.300">
    <property type="entry name" value="P-loop containing nucleotide triphosphate hydrolases"/>
    <property type="match status" value="2"/>
</dbReference>
<evidence type="ECO:0000256" key="19">
    <source>
        <dbReference type="ARBA" id="ARBA00023136"/>
    </source>
</evidence>
<evidence type="ECO:0000259" key="26">
    <source>
        <dbReference type="PROSITE" id="PS51653"/>
    </source>
</evidence>
<name>A0AAE6TVE8_9NIDO</name>
<feature type="domain" description="NiRAN" evidence="28">
    <location>
        <begin position="1"/>
        <end position="236"/>
    </location>
</feature>
<dbReference type="GO" id="GO:0003723">
    <property type="term" value="F:RNA binding"/>
    <property type="evidence" value="ECO:0007669"/>
    <property type="project" value="InterPro"/>
</dbReference>
<dbReference type="InterPro" id="IPR044863">
    <property type="entry name" value="NIRAN"/>
</dbReference>
<evidence type="ECO:0000256" key="12">
    <source>
        <dbReference type="ARBA" id="ARBA00022801"/>
    </source>
</evidence>
<dbReference type="PROSITE" id="PS50507">
    <property type="entry name" value="RDRP_SSRNA_POS"/>
    <property type="match status" value="1"/>
</dbReference>
<feature type="active site" evidence="24">
    <location>
        <position position="1929"/>
    </location>
</feature>
<dbReference type="KEGG" id="vg:80538466"/>
<evidence type="ECO:0000256" key="21">
    <source>
        <dbReference type="ARBA" id="ARBA00047984"/>
    </source>
</evidence>
<keyword evidence="19" id="KW-0472">Membrane</keyword>
<feature type="active site" evidence="23">
    <location>
        <position position="1395"/>
    </location>
</feature>
<evidence type="ECO:0000259" key="27">
    <source>
        <dbReference type="PROSITE" id="PS51657"/>
    </source>
</evidence>
<evidence type="ECO:0000256" key="6">
    <source>
        <dbReference type="ARBA" id="ARBA00022695"/>
    </source>
</evidence>
<dbReference type="GO" id="GO:0003678">
    <property type="term" value="F:DNA helicase activity"/>
    <property type="evidence" value="ECO:0007669"/>
    <property type="project" value="UniProtKB-EC"/>
</dbReference>
<keyword evidence="18" id="KW-1133">Transmembrane helix</keyword>
<dbReference type="InterPro" id="IPR027351">
    <property type="entry name" value="(+)RNA_virus_helicase_core_dom"/>
</dbReference>
<keyword evidence="23" id="KW-0269">Exonuclease</keyword>
<feature type="domain" description="RdRp catalytic" evidence="25">
    <location>
        <begin position="532"/>
        <end position="684"/>
    </location>
</feature>
<dbReference type="Proteomes" id="UP000829951">
    <property type="component" value="Segment"/>
</dbReference>
<dbReference type="EMBL" id="MN161561">
    <property type="protein sequence ID" value="QFU19721.1"/>
    <property type="molecule type" value="Genomic_RNA"/>
</dbReference>
<dbReference type="InterPro" id="IPR043502">
    <property type="entry name" value="DNA/RNA_pol_sf"/>
</dbReference>
<keyword evidence="12 24" id="KW-0378">Hydrolase</keyword>
<dbReference type="InterPro" id="IPR043609">
    <property type="entry name" value="NendoU_nidovirus"/>
</dbReference>
<dbReference type="GO" id="GO:0033644">
    <property type="term" value="C:host cell membrane"/>
    <property type="evidence" value="ECO:0007669"/>
    <property type="project" value="UniProtKB-SubCell"/>
</dbReference>
<evidence type="ECO:0000256" key="23">
    <source>
        <dbReference type="PROSITE-ProRule" id="PRU01298"/>
    </source>
</evidence>
<dbReference type="Pfam" id="PF00680">
    <property type="entry name" value="RdRP_1"/>
    <property type="match status" value="1"/>
</dbReference>
<dbReference type="InterPro" id="IPR007094">
    <property type="entry name" value="RNA-dir_pol_PSvirus"/>
</dbReference>
<dbReference type="InterPro" id="IPR027352">
    <property type="entry name" value="NSP13_ZBD_CoV-like"/>
</dbReference>
<feature type="domain" description="NendoU" evidence="30">
    <location>
        <begin position="1845"/>
        <end position="1984"/>
    </location>
</feature>
<dbReference type="GO" id="GO:0000175">
    <property type="term" value="F:3'-5'-RNA exonuclease activity"/>
    <property type="evidence" value="ECO:0007669"/>
    <property type="project" value="InterPro"/>
</dbReference>
<evidence type="ECO:0000256" key="4">
    <source>
        <dbReference type="ARBA" id="ARBA00022679"/>
    </source>
</evidence>
<dbReference type="GO" id="GO:0003724">
    <property type="term" value="F:RNA helicase activity"/>
    <property type="evidence" value="ECO:0007669"/>
    <property type="project" value="UniProtKB-EC"/>
</dbReference>
<feature type="active site" evidence="23">
    <location>
        <position position="1500"/>
    </location>
</feature>
<keyword evidence="32" id="KW-1185">Reference proteome</keyword>
<keyword evidence="7 23" id="KW-0540">Nuclease</keyword>
<evidence type="ECO:0000256" key="2">
    <source>
        <dbReference type="ARBA" id="ARBA00022087"/>
    </source>
</evidence>
<dbReference type="InterPro" id="IPR037227">
    <property type="entry name" value="EndoU-like"/>
</dbReference>
<protein>
    <recommendedName>
        <fullName evidence="2">Replicase polyprotein 1ab</fullName>
    </recommendedName>
    <alternativeName>
        <fullName evidence="20">ORF1ab polyprotein</fullName>
    </alternativeName>
</protein>
<gene>
    <name evidence="31" type="primary">ORF1B</name>
</gene>
<evidence type="ECO:0000259" key="30">
    <source>
        <dbReference type="PROSITE" id="PS51958"/>
    </source>
</evidence>
<keyword evidence="6" id="KW-0548">Nucleotidyltransferase</keyword>
<evidence type="ECO:0000256" key="1">
    <source>
        <dbReference type="ARBA" id="ARBA00004301"/>
    </source>
</evidence>
<feature type="active site" evidence="24">
    <location>
        <position position="1876"/>
    </location>
</feature>
<evidence type="ECO:0000256" key="5">
    <source>
        <dbReference type="ARBA" id="ARBA00022692"/>
    </source>
</evidence>
<evidence type="ECO:0000256" key="24">
    <source>
        <dbReference type="PROSITE-ProRule" id="PRU01303"/>
    </source>
</evidence>
<dbReference type="InterPro" id="IPR001205">
    <property type="entry name" value="RNA-dir_pol_C"/>
</dbReference>
<evidence type="ECO:0000256" key="17">
    <source>
        <dbReference type="ARBA" id="ARBA00022953"/>
    </source>
</evidence>
<dbReference type="PROSITE" id="PS51947">
    <property type="entry name" value="NIRAN"/>
    <property type="match status" value="1"/>
</dbReference>
<evidence type="ECO:0000256" key="9">
    <source>
        <dbReference type="ARBA" id="ARBA00022741"/>
    </source>
</evidence>
<evidence type="ECO:0000256" key="14">
    <source>
        <dbReference type="ARBA" id="ARBA00022833"/>
    </source>
</evidence>
<dbReference type="Pfam" id="PF19215">
    <property type="entry name" value="CoV_NSP15_C"/>
    <property type="match status" value="1"/>
</dbReference>
<evidence type="ECO:0000259" key="29">
    <source>
        <dbReference type="PROSITE" id="PS51953"/>
    </source>
</evidence>
<keyword evidence="5" id="KW-0812">Transmembrane</keyword>
<dbReference type="CDD" id="cd21403">
    <property type="entry name" value="ZBD_tv_SF1_Hel-like"/>
    <property type="match status" value="1"/>
</dbReference>
<dbReference type="PROSITE" id="PS51953">
    <property type="entry name" value="NIV_EXON"/>
    <property type="match status" value="1"/>
</dbReference>
<feature type="domain" description="ExoN" evidence="29">
    <location>
        <begin position="1375"/>
        <end position="1596"/>
    </location>
</feature>
<feature type="domain" description="CV ZBD" evidence="26">
    <location>
        <begin position="835"/>
        <end position="946"/>
    </location>
</feature>
<dbReference type="InterPro" id="IPR029063">
    <property type="entry name" value="SAM-dependent_MTases_sf"/>
</dbReference>
<evidence type="ECO:0000256" key="10">
    <source>
        <dbReference type="ARBA" id="ARBA00022758"/>
    </source>
</evidence>
<evidence type="ECO:0000313" key="32">
    <source>
        <dbReference type="Proteomes" id="UP000829951"/>
    </source>
</evidence>
<dbReference type="SUPFAM" id="SSF52540">
    <property type="entry name" value="P-loop containing nucleoside triphosphate hydrolases"/>
    <property type="match status" value="1"/>
</dbReference>
<dbReference type="GO" id="GO:0003968">
    <property type="term" value="F:RNA-directed RNA polymerase activity"/>
    <property type="evidence" value="ECO:0007669"/>
    <property type="project" value="UniProtKB-KW"/>
</dbReference>
<comment type="catalytic activity">
    <reaction evidence="22">
        <text>ATP + H2O = ADP + phosphate + H(+)</text>
        <dbReference type="Rhea" id="RHEA:13065"/>
        <dbReference type="ChEBI" id="CHEBI:15377"/>
        <dbReference type="ChEBI" id="CHEBI:15378"/>
        <dbReference type="ChEBI" id="CHEBI:30616"/>
        <dbReference type="ChEBI" id="CHEBI:43474"/>
        <dbReference type="ChEBI" id="CHEBI:456216"/>
        <dbReference type="EC" id="3.6.4.12"/>
    </reaction>
</comment>
<evidence type="ECO:0000256" key="13">
    <source>
        <dbReference type="ARBA" id="ARBA00022806"/>
    </source>
</evidence>
<feature type="domain" description="(+)RNA virus helicase C-terminal" evidence="27">
    <location>
        <begin position="1041"/>
        <end position="1387"/>
    </location>
</feature>
<dbReference type="GO" id="GO:0006351">
    <property type="term" value="P:DNA-templated transcription"/>
    <property type="evidence" value="ECO:0007669"/>
    <property type="project" value="InterPro"/>
</dbReference>
<dbReference type="Gene3D" id="3.40.50.150">
    <property type="entry name" value="Vaccinia Virus protein VP39"/>
    <property type="match status" value="1"/>
</dbReference>
<proteinExistence type="predicted"/>
<keyword evidence="14" id="KW-0862">Zinc</keyword>
<feature type="active site" evidence="23">
    <location>
        <position position="1573"/>
    </location>
</feature>
<sequence>MGQGITDLALPSATQPGQKANGLEEHYFLVNSSKPIDGQTPSTGYVKAVKYNTGHFVTTKGERYMIKLVPDDSEKVIADKLSVKGLPILPHYIMSANINGMKQHLLVRGPTTALSLGDLVYKHLMGEGSEHIPDRSDMTSAVQKCAAIAEMLRPALKNLEQARQYFSKHNTSLPVTLDNIDCNGMFYDFGDYGTGEHKFEVALADFCRFWSLSGQPIPYESWFPADYETLYSGTFQEKVMALNNNLLHAPHRSTSLFVDEENTTSSYFNPLFGHKVIDKDLVENSELFIRLTYQLQDPGYRVLNPVYSVTNGIYKISEDKFHQSSVRRPVFYRVEDYEEMERFGLPVDEVFKYTFFQGSQGDTVNDFAYYNYQANLFLQPHILKYLYEQTLKDFQCVRTNHRFSTEDCKPSNSSLGPSHPTLRAIKQKAVYTLATEETADKLIELAENTPLIFTTKLCEKFALTAKPRARTVSACSMFASTLFRAVHKPVTAKFVTEAQNPESKFHCLIGVSKFGGKFDQYFRTRHGDPSEYLYFGSDYTKCDRTFPFIFRAAAAAILFELGEYQPQSHLFVNELQAFVCDFVLVGNDLYQKPGGTSSGDATTAYANSIYNHMVHLYVELMTIASSPCQKKDLPLKVAASQVISGYGHKLYSSLIDEYHATEIKFNFLSDDSFIMIHRDTQLPPIFNCDNFSAKLETLIHAPVDRDKSWQGDSIHEFCSAHIQDVNGVLQHVPDKIKILASLIIVKDNDDTLALVRSAALLMEAAVFSSVDPYFWKSLFAYFLYRVQQYECNYGISPLPSDLRNEEFYRKLITPSGDLALVESYLSDYVQLQGKSCQQCIACSNITVSCCLNCFVPYPMCAKCAYIHHLATGHQFTNTPSCHVCQDSRVECLNACIDVTGFKTACHQHTTGLALPVLDHKNEMILLPYATQSIKQNCDIEALNTSQADFKWKSERTRNYNILSLIHHSNLAEEYSAKQEKTHDYTVDPDQPNILIFDQPPGFGYTTYVNIINSKGISVVRATLDPKTPTTFFITTEDRKYLKYNQLKRVDHQSHLVRPVEFEVFSKANFVIGPPGTGKTTFFKKNFFHQDSFNKIVYVAPTHSLVQDMSESLKDQRDVTVWVSKYNNRVYHHPLNEQGARIILCTTNVVKPSEGCTLLIDECSLSTPTQLVTAIKTSKCSRVYIVGDPFQLAPVLEDRSFSWDYDNFWLRQLVNPINISFLTTCYRCPSNILRHFVKPYQQANIPVVSEREGGEVEKFEIPCRVDSESINTQVLDQVFQKKYEVVLSNYKAAVVYGQNRGHNIMTVDSAQGRTYANVALVIFGHTNFSKVVNRLIVAMSRTTQKLHIYANKFMMKYLVETFDWPENVEVQCKRPTYRLVTPTEVDIKSSGVSDIEFFHVCPNDSTPKSRVPNYLGIGEVTIYTSGLFHTFLRPRYLRDGKDYEVPDRQIFTHGIWKYMLKHLPTREVSDLHLNTMLHFLCDTTNLSDSPFTFILFNGKNDIEAFQQIFSNEDDCHCGGKARFLSTEGALCQAHVTPAHVLTHICCPNICNINEQPRLEVAHAAICDSNHGDAHSSTADTYMTACVFSSLISPAQYTGSGDWTKCQYSPMDRDNRLYGRVLYLGNEAVQQRQPRVSEPPLSDSHSTDYVLRNNLSHRNTCHPTSQLYTCIACQNTAVAFRQEQFKKNKLGYEYAHDCYVDSKAFRQYKLEANVIEEHGVYYVEVGSDTAQRYEFDTNLNYTLYKISTKAEIPTPTPSVIKGLGITATYNLSIAGVHATDTPMPYHVLLTSEIVDNVDIQYLVTKQQFNEQSKASRYAAFRLGLDDQQYVNRVAKPAYWITKFVKGQPVSLGDTCHTTGRLVNNSRHVYQDEKVFNEHIDIGEQNEYSFTIGGKHMYPIGYLDEDVSLTIRHYNAELPFQYCNVVAERGVKQNNSVTDVNVREFHNAIKALDVKTLSIKTTISIDYQDVPIMVWYNTNGSLATAYLQRKDDEQDRYEGANGYIIWPTSQYYPDTGKEIRELTPPHKFTQARSYTKAIQICQYLNERCSIPANPSVLNLGASSGEKHNYLPLQGYIYEYFFGRKVDHFDLRDINTRPNVCPSKRYDVIISDLWANHDEENPNGTDHTEYFKNLTEKHLNKGGIILVKTTRYSTINTGAFVNSFGKIEFFSARCMLHSSEVWISMKYYSGPTSPNDSLNINMVRSIYNYRTLHGFTPSEMYLSCLGLFKPHAVVRVPPFLESQVEPKQWQSGKIIQNGS</sequence>
<keyword evidence="17" id="KW-0693">Viral RNA replication</keyword>
<feature type="active site" evidence="24">
    <location>
        <position position="1893"/>
    </location>
</feature>
<keyword evidence="3" id="KW-0696">RNA-directed RNA polymerase</keyword>
<evidence type="ECO:0000259" key="28">
    <source>
        <dbReference type="PROSITE" id="PS51947"/>
    </source>
</evidence>
<accession>A0AAE6TVE8</accession>
<keyword evidence="16" id="KW-1043">Host membrane</keyword>
<comment type="catalytic activity">
    <reaction evidence="21">
        <text>ATP + H2O = ADP + phosphate + H(+)</text>
        <dbReference type="Rhea" id="RHEA:13065"/>
        <dbReference type="ChEBI" id="CHEBI:15377"/>
        <dbReference type="ChEBI" id="CHEBI:15378"/>
        <dbReference type="ChEBI" id="CHEBI:30616"/>
        <dbReference type="ChEBI" id="CHEBI:43474"/>
        <dbReference type="ChEBI" id="CHEBI:456216"/>
        <dbReference type="EC" id="3.6.4.13"/>
    </reaction>
</comment>
<dbReference type="InterPro" id="IPR044336">
    <property type="entry name" value="SF1_Hel_ZBD_tv"/>
</dbReference>
<reference evidence="31 32" key="1">
    <citation type="journal article" date="2019" name="Front Vet Sci">
        <title>Longitudinal and Cross-Sectional Sampling of Serpentovirus (Nidovirus) Infection in Captive Snakes Reveals High Prevalence, Persistent Infection, and Increased Mortality in Pythons and Divergent Serpentovirus Infection in Boas and Colubrids.</title>
        <authorList>
            <person name="Hoon-Hanks L.L."/>
            <person name="Ossiboff R.J."/>
            <person name="Bartolini P."/>
            <person name="Fogelson S.B."/>
            <person name="Perry S.M."/>
            <person name="Stohr A.C."/>
            <person name="Cross S.T."/>
            <person name="Wellehan J.F.X."/>
            <person name="Jacobson E.R."/>
            <person name="Dubovi E.J."/>
            <person name="Stenglein M.D."/>
        </authorList>
    </citation>
    <scope>NUCLEOTIDE SEQUENCE [LARGE SCALE GENOMIC DNA]</scope>
    <source>
        <strain evidence="31">C18</strain>
    </source>
</reference>
<dbReference type="PROSITE" id="PS51657">
    <property type="entry name" value="PSRV_HELICASE"/>
    <property type="match status" value="1"/>
</dbReference>
<dbReference type="GO" id="GO:0075523">
    <property type="term" value="P:viral translational frameshifting"/>
    <property type="evidence" value="ECO:0007669"/>
    <property type="project" value="UniProtKB-KW"/>
</dbReference>
<keyword evidence="9" id="KW-0547">Nucleotide-binding</keyword>
<dbReference type="PROSITE" id="PS51653">
    <property type="entry name" value="CV_ZBD"/>
    <property type="match status" value="1"/>
</dbReference>
<keyword evidence="4" id="KW-0808">Transferase</keyword>
<keyword evidence="8" id="KW-0479">Metal-binding</keyword>
<evidence type="ECO:0000256" key="15">
    <source>
        <dbReference type="ARBA" id="ARBA00022840"/>
    </source>
</evidence>
<dbReference type="InterPro" id="IPR027417">
    <property type="entry name" value="P-loop_NTPase"/>
</dbReference>
<organism evidence="31 32">
    <name type="scientific">Serpentovirinae sp. isolate C18</name>
    <dbReference type="NCBI Taxonomy" id="3071291"/>
    <lineage>
        <taxon>Viruses</taxon>
        <taxon>Riboviria</taxon>
        <taxon>Orthornavirae</taxon>
        <taxon>Pisuviricota</taxon>
        <taxon>Pisoniviricetes</taxon>
        <taxon>Nidovirales</taxon>
        <taxon>Tornidovirineae</taxon>
        <taxon>Tobaniviridae</taxon>
        <taxon>Serpentovirinae</taxon>
        <taxon>Sertovirus</taxon>
        <taxon>Serecovirus</taxon>
        <taxon>Sertovirus cona</taxon>
    </lineage>
</organism>
<comment type="subcellular location">
    <subcellularLocation>
        <location evidence="1">Host membrane</location>
        <topology evidence="1">Multi-pass membrane protein</topology>
    </subcellularLocation>
</comment>
<dbReference type="SUPFAM" id="SSF56672">
    <property type="entry name" value="DNA/RNA polymerases"/>
    <property type="match status" value="1"/>
</dbReference>
<evidence type="ECO:0000256" key="18">
    <source>
        <dbReference type="ARBA" id="ARBA00022989"/>
    </source>
</evidence>
<evidence type="ECO:0000259" key="25">
    <source>
        <dbReference type="PROSITE" id="PS50507"/>
    </source>
</evidence>
<evidence type="ECO:0000256" key="11">
    <source>
        <dbReference type="ARBA" id="ARBA00022771"/>
    </source>
</evidence>
<dbReference type="GO" id="GO:0039694">
    <property type="term" value="P:viral RNA genome replication"/>
    <property type="evidence" value="ECO:0007669"/>
    <property type="project" value="InterPro"/>
</dbReference>
<evidence type="ECO:0000256" key="20">
    <source>
        <dbReference type="ARBA" id="ARBA00029611"/>
    </source>
</evidence>
<evidence type="ECO:0000256" key="22">
    <source>
        <dbReference type="ARBA" id="ARBA00047995"/>
    </source>
</evidence>